<accession>A0AAP0F000</accession>
<evidence type="ECO:0000256" key="3">
    <source>
        <dbReference type="ARBA" id="ARBA00038471"/>
    </source>
</evidence>
<keyword evidence="7" id="KW-1185">Reference proteome</keyword>
<dbReference type="Pfam" id="PF04043">
    <property type="entry name" value="PMEI"/>
    <property type="match status" value="1"/>
</dbReference>
<feature type="chain" id="PRO_5043026366" description="Pectinesterase inhibitor domain-containing protein" evidence="4">
    <location>
        <begin position="29"/>
        <end position="188"/>
    </location>
</feature>
<dbReference type="InterPro" id="IPR006501">
    <property type="entry name" value="Pectinesterase_inhib_dom"/>
</dbReference>
<dbReference type="SUPFAM" id="SSF101148">
    <property type="entry name" value="Plant invertase/pectin methylesterase inhibitor"/>
    <property type="match status" value="1"/>
</dbReference>
<dbReference type="SMART" id="SM00856">
    <property type="entry name" value="PMEI"/>
    <property type="match status" value="1"/>
</dbReference>
<dbReference type="FunFam" id="1.20.140.40:FF:000002">
    <property type="entry name" value="Putative invertase inhibitor"/>
    <property type="match status" value="1"/>
</dbReference>
<dbReference type="CDD" id="cd15795">
    <property type="entry name" value="PMEI-Pla_a_1_like"/>
    <property type="match status" value="1"/>
</dbReference>
<dbReference type="PANTHER" id="PTHR35357">
    <property type="entry name" value="OS02G0537100 PROTEIN"/>
    <property type="match status" value="1"/>
</dbReference>
<name>A0AAP0F000_9MAGN</name>
<keyword evidence="2" id="KW-1015">Disulfide bond</keyword>
<keyword evidence="1 4" id="KW-0732">Signal</keyword>
<evidence type="ECO:0000256" key="2">
    <source>
        <dbReference type="ARBA" id="ARBA00023157"/>
    </source>
</evidence>
<sequence>MTNSFSFMQSLVFVISFAVLCGASKSDACPDLIQRTCRTIAKTDTNVNYNFCVGSLQHVPKSQRTDLQKLGAAAMKVVEANATGTYLLIKKLLKKERKISRKTRLQDCLELYSDAISSMQDAVKYFESKSYDDVNVMVSGAMTDSDTCEDGFAEVGEASPLKKNDADMLKLTAIVLSIVNMSRLYGLG</sequence>
<gene>
    <name evidence="6" type="ORF">Sjap_020055</name>
</gene>
<reference evidence="6 7" key="1">
    <citation type="submission" date="2024-01" db="EMBL/GenBank/DDBJ databases">
        <title>Genome assemblies of Stephania.</title>
        <authorList>
            <person name="Yang L."/>
        </authorList>
    </citation>
    <scope>NUCLEOTIDE SEQUENCE [LARGE SCALE GENOMIC DNA]</scope>
    <source>
        <strain evidence="6">QJT</strain>
        <tissue evidence="6">Leaf</tissue>
    </source>
</reference>
<organism evidence="6 7">
    <name type="scientific">Stephania japonica</name>
    <dbReference type="NCBI Taxonomy" id="461633"/>
    <lineage>
        <taxon>Eukaryota</taxon>
        <taxon>Viridiplantae</taxon>
        <taxon>Streptophyta</taxon>
        <taxon>Embryophyta</taxon>
        <taxon>Tracheophyta</taxon>
        <taxon>Spermatophyta</taxon>
        <taxon>Magnoliopsida</taxon>
        <taxon>Ranunculales</taxon>
        <taxon>Menispermaceae</taxon>
        <taxon>Menispermoideae</taxon>
        <taxon>Cissampelideae</taxon>
        <taxon>Stephania</taxon>
    </lineage>
</organism>
<evidence type="ECO:0000256" key="4">
    <source>
        <dbReference type="SAM" id="SignalP"/>
    </source>
</evidence>
<feature type="signal peptide" evidence="4">
    <location>
        <begin position="1"/>
        <end position="28"/>
    </location>
</feature>
<dbReference type="GO" id="GO:0005576">
    <property type="term" value="C:extracellular region"/>
    <property type="evidence" value="ECO:0007669"/>
    <property type="project" value="UniProtKB-ARBA"/>
</dbReference>
<dbReference type="Proteomes" id="UP001417504">
    <property type="component" value="Unassembled WGS sequence"/>
</dbReference>
<feature type="domain" description="Pectinesterase inhibitor" evidence="5">
    <location>
        <begin position="28"/>
        <end position="178"/>
    </location>
</feature>
<dbReference type="NCBIfam" id="TIGR01614">
    <property type="entry name" value="PME_inhib"/>
    <property type="match status" value="1"/>
</dbReference>
<comment type="caution">
    <text evidence="6">The sequence shown here is derived from an EMBL/GenBank/DDBJ whole genome shotgun (WGS) entry which is preliminary data.</text>
</comment>
<dbReference type="Gene3D" id="1.20.140.40">
    <property type="entry name" value="Invertase/pectin methylesterase inhibitor family protein"/>
    <property type="match status" value="1"/>
</dbReference>
<dbReference type="PANTHER" id="PTHR35357:SF8">
    <property type="entry name" value="OS01G0111000 PROTEIN"/>
    <property type="match status" value="1"/>
</dbReference>
<evidence type="ECO:0000259" key="5">
    <source>
        <dbReference type="SMART" id="SM00856"/>
    </source>
</evidence>
<protein>
    <recommendedName>
        <fullName evidence="5">Pectinesterase inhibitor domain-containing protein</fullName>
    </recommendedName>
</protein>
<evidence type="ECO:0000256" key="1">
    <source>
        <dbReference type="ARBA" id="ARBA00022729"/>
    </source>
</evidence>
<dbReference type="EMBL" id="JBBNAE010000008">
    <property type="protein sequence ID" value="KAK9102801.1"/>
    <property type="molecule type" value="Genomic_DNA"/>
</dbReference>
<dbReference type="AlphaFoldDB" id="A0AAP0F000"/>
<evidence type="ECO:0000313" key="6">
    <source>
        <dbReference type="EMBL" id="KAK9102801.1"/>
    </source>
</evidence>
<proteinExistence type="inferred from homology"/>
<comment type="similarity">
    <text evidence="3">Belongs to the PMEI family.</text>
</comment>
<dbReference type="InterPro" id="IPR035513">
    <property type="entry name" value="Invertase/methylesterase_inhib"/>
</dbReference>
<dbReference type="InterPro" id="IPR034088">
    <property type="entry name" value="Pla_a_1-like"/>
</dbReference>
<dbReference type="GO" id="GO:0004857">
    <property type="term" value="F:enzyme inhibitor activity"/>
    <property type="evidence" value="ECO:0007669"/>
    <property type="project" value="InterPro"/>
</dbReference>
<evidence type="ECO:0000313" key="7">
    <source>
        <dbReference type="Proteomes" id="UP001417504"/>
    </source>
</evidence>